<dbReference type="CDD" id="cd11586">
    <property type="entry name" value="VbhA_like"/>
    <property type="match status" value="1"/>
</dbReference>
<dbReference type="InterPro" id="IPR041535">
    <property type="entry name" value="VbhA"/>
</dbReference>
<dbReference type="EMBL" id="JAAXLA010000011">
    <property type="protein sequence ID" value="NMH97398.1"/>
    <property type="molecule type" value="Genomic_DNA"/>
</dbReference>
<dbReference type="Pfam" id="PF18495">
    <property type="entry name" value="VbhA"/>
    <property type="match status" value="1"/>
</dbReference>
<name>A0ABX1SAA0_9PSEU</name>
<protein>
    <submittedName>
        <fullName evidence="3">Antitoxin VbhA family protein</fullName>
    </submittedName>
</protein>
<dbReference type="RefSeq" id="WP_169380838.1">
    <property type="nucleotide sequence ID" value="NZ_JAAXLA010000011.1"/>
</dbReference>
<dbReference type="InterPro" id="IPR033788">
    <property type="entry name" value="VbhA-like"/>
</dbReference>
<evidence type="ECO:0000259" key="2">
    <source>
        <dbReference type="Pfam" id="PF18495"/>
    </source>
</evidence>
<accession>A0ABX1SAA0</accession>
<feature type="region of interest" description="Disordered" evidence="1">
    <location>
        <begin position="73"/>
        <end position="93"/>
    </location>
</feature>
<dbReference type="InterPro" id="IPR043038">
    <property type="entry name" value="VbhA_sf"/>
</dbReference>
<comment type="caution">
    <text evidence="3">The sequence shown here is derived from an EMBL/GenBank/DDBJ whole genome shotgun (WGS) entry which is preliminary data.</text>
</comment>
<proteinExistence type="predicted"/>
<feature type="domain" description="Antitoxin VbhA" evidence="2">
    <location>
        <begin position="29"/>
        <end position="75"/>
    </location>
</feature>
<dbReference type="Gene3D" id="1.10.8.1050">
    <property type="entry name" value="Antitoxin VbhA-like"/>
    <property type="match status" value="1"/>
</dbReference>
<evidence type="ECO:0000256" key="1">
    <source>
        <dbReference type="SAM" id="MobiDB-lite"/>
    </source>
</evidence>
<gene>
    <name evidence="3" type="ORF">HF526_08760</name>
</gene>
<sequence>MSASPRPRVIWDGRLAAEQRARAEEAVERRRAVASALGSLRADGLEPSPKGLALLEAVARGELTTQQAIDQILARYRRPSAETPPPPPGTSGA</sequence>
<feature type="compositionally biased region" description="Pro residues" evidence="1">
    <location>
        <begin position="82"/>
        <end position="93"/>
    </location>
</feature>
<reference evidence="3 4" key="1">
    <citation type="submission" date="2020-04" db="EMBL/GenBank/DDBJ databases">
        <authorList>
            <person name="Klaysubun C."/>
            <person name="Duangmal K."/>
            <person name="Lipun K."/>
        </authorList>
    </citation>
    <scope>NUCLEOTIDE SEQUENCE [LARGE SCALE GENOMIC DNA]</scope>
    <source>
        <strain evidence="3 4">K10HN5</strain>
    </source>
</reference>
<evidence type="ECO:0000313" key="4">
    <source>
        <dbReference type="Proteomes" id="UP000820669"/>
    </source>
</evidence>
<organism evidence="3 4">
    <name type="scientific">Pseudonocardia acidicola</name>
    <dbReference type="NCBI Taxonomy" id="2724939"/>
    <lineage>
        <taxon>Bacteria</taxon>
        <taxon>Bacillati</taxon>
        <taxon>Actinomycetota</taxon>
        <taxon>Actinomycetes</taxon>
        <taxon>Pseudonocardiales</taxon>
        <taxon>Pseudonocardiaceae</taxon>
        <taxon>Pseudonocardia</taxon>
    </lineage>
</organism>
<evidence type="ECO:0000313" key="3">
    <source>
        <dbReference type="EMBL" id="NMH97398.1"/>
    </source>
</evidence>
<keyword evidence="4" id="KW-1185">Reference proteome</keyword>
<dbReference type="Proteomes" id="UP000820669">
    <property type="component" value="Unassembled WGS sequence"/>
</dbReference>